<proteinExistence type="predicted"/>
<evidence type="ECO:0000313" key="2">
    <source>
        <dbReference type="EMBL" id="GLS84595.1"/>
    </source>
</evidence>
<dbReference type="RefSeq" id="WP_095500368.1">
    <property type="nucleotide sequence ID" value="NZ_BSPO01000003.1"/>
</dbReference>
<feature type="transmembrane region" description="Helical" evidence="1">
    <location>
        <begin position="353"/>
        <end position="375"/>
    </location>
</feature>
<dbReference type="Proteomes" id="UP001157439">
    <property type="component" value="Unassembled WGS sequence"/>
</dbReference>
<evidence type="ECO:0000313" key="3">
    <source>
        <dbReference type="Proteomes" id="UP001157439"/>
    </source>
</evidence>
<organism evidence="2 3">
    <name type="scientific">Paraferrimonas haliotis</name>
    <dbReference type="NCBI Taxonomy" id="2013866"/>
    <lineage>
        <taxon>Bacteria</taxon>
        <taxon>Pseudomonadati</taxon>
        <taxon>Pseudomonadota</taxon>
        <taxon>Gammaproteobacteria</taxon>
        <taxon>Alteromonadales</taxon>
        <taxon>Ferrimonadaceae</taxon>
        <taxon>Paraferrimonas</taxon>
    </lineage>
</organism>
<dbReference type="AlphaFoldDB" id="A0AA37TYG5"/>
<comment type="caution">
    <text evidence="2">The sequence shown here is derived from an EMBL/GenBank/DDBJ whole genome shotgun (WGS) entry which is preliminary data.</text>
</comment>
<sequence length="497" mass="56002">MDSSNNVIEEGVAMRSIDPSKPVKLSTPIEALSQLSHLPKSTPIVVDFDETLWLRNSVEQFLSSARPNLWVAIILQLLGLIRPWDWFNSINPDHIRDKIRIGAVLLLAPWTLFFWPKTAKKRVNECLNSALVETLRRFDKVYIASYSFGFIITPLVAASNVPWPVVVSADFGNYRTLRLLGKGSIVEKNIGEEELANSATISDSRLDNDLFRKSKYPLLVKWPTAVNIPAGRTPLLPFSYLKRVKRPNESYFTRAIIGHDYLVLLLAFACYSAEPFLTALALFLFLLSYFTAYEIGYYENDKLGLQYEENPKVSDGYKRYAPHFSVVYAWIFSLILAIPASVTLALANNGSAAPMSVLIIFASFTGLLISVRLMFAWFNRLPVQGRILPMLLLQLARSCGYLVIVTTGTVGVAFCISQALSKWIPYVVYRFGGSRRDIPNHLINVIALAILLAFAGLSGALELTRLLEWQSILIISYCLLRAAKDVYKFRKQLQLMR</sequence>
<feature type="transmembrane region" description="Helical" evidence="1">
    <location>
        <begin position="327"/>
        <end position="347"/>
    </location>
</feature>
<accession>A0AA37TYG5</accession>
<feature type="transmembrane region" description="Helical" evidence="1">
    <location>
        <begin position="275"/>
        <end position="293"/>
    </location>
</feature>
<evidence type="ECO:0000256" key="1">
    <source>
        <dbReference type="SAM" id="Phobius"/>
    </source>
</evidence>
<name>A0AA37TYG5_9GAMM</name>
<keyword evidence="1" id="KW-1133">Transmembrane helix</keyword>
<keyword evidence="1" id="KW-0812">Transmembrane</keyword>
<keyword evidence="1" id="KW-0472">Membrane</keyword>
<gene>
    <name evidence="2" type="ORF">GCM10007894_25720</name>
</gene>
<feature type="transmembrane region" description="Helical" evidence="1">
    <location>
        <begin position="410"/>
        <end position="429"/>
    </location>
</feature>
<protein>
    <submittedName>
        <fullName evidence="2">Uncharacterized protein</fullName>
    </submittedName>
</protein>
<reference evidence="2 3" key="1">
    <citation type="journal article" date="2014" name="Int. J. Syst. Evol. Microbiol.">
        <title>Complete genome sequence of Corynebacterium casei LMG S-19264T (=DSM 44701T), isolated from a smear-ripened cheese.</title>
        <authorList>
            <consortium name="US DOE Joint Genome Institute (JGI-PGF)"/>
            <person name="Walter F."/>
            <person name="Albersmeier A."/>
            <person name="Kalinowski J."/>
            <person name="Ruckert C."/>
        </authorList>
    </citation>
    <scope>NUCLEOTIDE SEQUENCE [LARGE SCALE GENOMIC DNA]</scope>
    <source>
        <strain evidence="2 3">NBRC 112785</strain>
    </source>
</reference>
<feature type="transmembrane region" description="Helical" evidence="1">
    <location>
        <begin position="69"/>
        <end position="87"/>
    </location>
</feature>
<feature type="transmembrane region" description="Helical" evidence="1">
    <location>
        <begin position="99"/>
        <end position="115"/>
    </location>
</feature>
<dbReference type="EMBL" id="BSPO01000003">
    <property type="protein sequence ID" value="GLS84595.1"/>
    <property type="molecule type" value="Genomic_DNA"/>
</dbReference>
<keyword evidence="3" id="KW-1185">Reference proteome</keyword>
<feature type="transmembrane region" description="Helical" evidence="1">
    <location>
        <begin position="441"/>
        <end position="461"/>
    </location>
</feature>